<feature type="region of interest" description="Disordered" evidence="1">
    <location>
        <begin position="1"/>
        <end position="70"/>
    </location>
</feature>
<comment type="caution">
    <text evidence="2">The sequence shown here is derived from an EMBL/GenBank/DDBJ whole genome shotgun (WGS) entry which is preliminary data.</text>
</comment>
<sequence>MAHACQSEFNEDSDEEFINNHIGSDDDDTEEDDDDEYSIGDEEGDDSDDDEEEEDDSEKKIQSKKTRKSDPKINWNTSYITFKITGSLNDFAENPEKTKDFISEYAKGIFESGKGTKSGQQDIESGKGTKSGQDIESKTESREQETRSENHMLVGLSLIKIDSDFPCTLALNITGVDIPDENKTFTSSGICASYIIPPKMKHDSVDGIQLNEKSRDIENRFLQSYPGRHLGNISEGIIHLSKDASLVRYNHPVIALFNRARTSQNKPPLNLDDLSVRDHYQATRKDTDKCLSVLKKEMQKHLKIQDLYKMGVTIDRAFTKKSPINGINQAFTAKKNKSKWLDDTEIYEGITNANAKTRISQEVHNLYVTLKAEFTNVGK</sequence>
<proteinExistence type="predicted"/>
<evidence type="ECO:0000313" key="2">
    <source>
        <dbReference type="EMBL" id="KKL60887.1"/>
    </source>
</evidence>
<feature type="compositionally biased region" description="Polar residues" evidence="1">
    <location>
        <begin position="115"/>
        <end position="132"/>
    </location>
</feature>
<organism evidence="2">
    <name type="scientific">marine sediment metagenome</name>
    <dbReference type="NCBI Taxonomy" id="412755"/>
    <lineage>
        <taxon>unclassified sequences</taxon>
        <taxon>metagenomes</taxon>
        <taxon>ecological metagenomes</taxon>
    </lineage>
</organism>
<reference evidence="2" key="1">
    <citation type="journal article" date="2015" name="Nature">
        <title>Complex archaea that bridge the gap between prokaryotes and eukaryotes.</title>
        <authorList>
            <person name="Spang A."/>
            <person name="Saw J.H."/>
            <person name="Jorgensen S.L."/>
            <person name="Zaremba-Niedzwiedzka K."/>
            <person name="Martijn J."/>
            <person name="Lind A.E."/>
            <person name="van Eijk R."/>
            <person name="Schleper C."/>
            <person name="Guy L."/>
            <person name="Ettema T.J."/>
        </authorList>
    </citation>
    <scope>NUCLEOTIDE SEQUENCE</scope>
</reference>
<feature type="compositionally biased region" description="Basic and acidic residues" evidence="1">
    <location>
        <begin position="133"/>
        <end position="149"/>
    </location>
</feature>
<dbReference type="AlphaFoldDB" id="A0A0F9GCK7"/>
<name>A0A0F9GCK7_9ZZZZ</name>
<feature type="region of interest" description="Disordered" evidence="1">
    <location>
        <begin position="111"/>
        <end position="149"/>
    </location>
</feature>
<feature type="compositionally biased region" description="Acidic residues" evidence="1">
    <location>
        <begin position="25"/>
        <end position="56"/>
    </location>
</feature>
<gene>
    <name evidence="2" type="ORF">LCGC14_2200830</name>
</gene>
<protein>
    <submittedName>
        <fullName evidence="2">Uncharacterized protein</fullName>
    </submittedName>
</protein>
<dbReference type="EMBL" id="LAZR01028997">
    <property type="protein sequence ID" value="KKL60887.1"/>
    <property type="molecule type" value="Genomic_DNA"/>
</dbReference>
<evidence type="ECO:0000256" key="1">
    <source>
        <dbReference type="SAM" id="MobiDB-lite"/>
    </source>
</evidence>
<accession>A0A0F9GCK7</accession>